<proteinExistence type="predicted"/>
<name>A0A382I5G1_9ZZZZ</name>
<dbReference type="EMBL" id="UINC01065178">
    <property type="protein sequence ID" value="SVB94562.1"/>
    <property type="molecule type" value="Genomic_DNA"/>
</dbReference>
<accession>A0A382I5G1</accession>
<evidence type="ECO:0000313" key="1">
    <source>
        <dbReference type="EMBL" id="SVB94562.1"/>
    </source>
</evidence>
<sequence>MFNHKYSFVYPYQKLIELGKKDYD</sequence>
<organism evidence="1">
    <name type="scientific">marine metagenome</name>
    <dbReference type="NCBI Taxonomy" id="408172"/>
    <lineage>
        <taxon>unclassified sequences</taxon>
        <taxon>metagenomes</taxon>
        <taxon>ecological metagenomes</taxon>
    </lineage>
</organism>
<protein>
    <submittedName>
        <fullName evidence="1">Uncharacterized protein</fullName>
    </submittedName>
</protein>
<reference evidence="1" key="1">
    <citation type="submission" date="2018-05" db="EMBL/GenBank/DDBJ databases">
        <authorList>
            <person name="Lanie J.A."/>
            <person name="Ng W.-L."/>
            <person name="Kazmierczak K.M."/>
            <person name="Andrzejewski T.M."/>
            <person name="Davidsen T.M."/>
            <person name="Wayne K.J."/>
            <person name="Tettelin H."/>
            <person name="Glass J.I."/>
            <person name="Rusch D."/>
            <person name="Podicherti R."/>
            <person name="Tsui H.-C.T."/>
            <person name="Winkler M.E."/>
        </authorList>
    </citation>
    <scope>NUCLEOTIDE SEQUENCE</scope>
</reference>
<dbReference type="AlphaFoldDB" id="A0A382I5G1"/>
<gene>
    <name evidence="1" type="ORF">METZ01_LOCUS247416</name>
</gene>